<name>A0A2X0QN09_BROTH</name>
<organism evidence="1 2">
    <name type="scientific">Brochothrix thermosphacta</name>
    <name type="common">Microbacterium thermosphactum</name>
    <dbReference type="NCBI Taxonomy" id="2756"/>
    <lineage>
        <taxon>Bacteria</taxon>
        <taxon>Bacillati</taxon>
        <taxon>Bacillota</taxon>
        <taxon>Bacilli</taxon>
        <taxon>Bacillales</taxon>
        <taxon>Listeriaceae</taxon>
        <taxon>Brochothrix</taxon>
    </lineage>
</organism>
<accession>A0A2X0QN09</accession>
<protein>
    <submittedName>
        <fullName evidence="1">Uncharacterized protein</fullName>
    </submittedName>
</protein>
<dbReference type="EMBL" id="OUNC01000048">
    <property type="protein sequence ID" value="SPP29543.1"/>
    <property type="molecule type" value="Genomic_DNA"/>
</dbReference>
<sequence>MVAFFIGYEITIIVANLFAYEDSMGVDTVAN</sequence>
<evidence type="ECO:0000313" key="1">
    <source>
        <dbReference type="EMBL" id="SPP29543.1"/>
    </source>
</evidence>
<proteinExistence type="predicted"/>
<reference evidence="2" key="1">
    <citation type="submission" date="2018-04" db="EMBL/GenBank/DDBJ databases">
        <authorList>
            <person name="Illikoud N."/>
        </authorList>
    </citation>
    <scope>NUCLEOTIDE SEQUENCE [LARGE SCALE GENOMIC DNA]</scope>
</reference>
<evidence type="ECO:0000313" key="2">
    <source>
        <dbReference type="Proteomes" id="UP000270190"/>
    </source>
</evidence>
<dbReference type="Proteomes" id="UP000270190">
    <property type="component" value="Unassembled WGS sequence"/>
</dbReference>
<dbReference type="AlphaFoldDB" id="A0A2X0QN09"/>
<gene>
    <name evidence="1" type="ORF">BTBSAS_520001</name>
</gene>